<reference evidence="2 3" key="1">
    <citation type="submission" date="2019-04" db="EMBL/GenBank/DDBJ databases">
        <title>Aspergillus burnettii sp. nov., novel species from soil in southeast Queensland.</title>
        <authorList>
            <person name="Gilchrist C.L.M."/>
            <person name="Pitt J.I."/>
            <person name="Lange L."/>
            <person name="Lacey H.J."/>
            <person name="Vuong D."/>
            <person name="Midgley D.J."/>
            <person name="Greenfield P."/>
            <person name="Bradbury M."/>
            <person name="Lacey E."/>
            <person name="Busk P.K."/>
            <person name="Pilgaard B."/>
            <person name="Chooi Y.H."/>
            <person name="Piggott A.M."/>
        </authorList>
    </citation>
    <scope>NUCLEOTIDE SEQUENCE [LARGE SCALE GENOMIC DNA]</scope>
    <source>
        <strain evidence="2 3">FRR 5400</strain>
    </source>
</reference>
<name>A0A8H6A498_PETAA</name>
<evidence type="ECO:0000313" key="3">
    <source>
        <dbReference type="Proteomes" id="UP000541154"/>
    </source>
</evidence>
<feature type="domain" description="Non-reducing end beta-L-arabinofuranosidase-like GH127 catalytic" evidence="1">
    <location>
        <begin position="69"/>
        <end position="344"/>
    </location>
</feature>
<gene>
    <name evidence="2" type="ORF">ETB97_002598</name>
</gene>
<dbReference type="AlphaFoldDB" id="A0A8H6A498"/>
<dbReference type="InterPro" id="IPR012878">
    <property type="entry name" value="Beta-AFase-like_GH127_cat"/>
</dbReference>
<dbReference type="EMBL" id="SPNV01000158">
    <property type="protein sequence ID" value="KAF5859625.1"/>
    <property type="molecule type" value="Genomic_DNA"/>
</dbReference>
<sequence>MRPANLVPFKYEEISVGAIKPRGRVKDQLHLAAHGLAGHMFDFYRYVKDSSWLGGTEEYSQMNEAEPNWYNGLVPLAYTLGDERLKTQVNQFLDYVLIHQAEDGWLGPETSKETRGLWARCLLLLGMVAHAQAEPGRRNEIIKSILRLTRLAHSMIQDSHQGYLSHGGDHFDPLKFGLARAHELSTTLQWLHENVTEEDQPVIRETMDLLWTGAKIGVFPASASIKLQDNFQHGINVAQGLRYMAQKYRMNHDEQLARQTREAVDMAFQYHGTPSGSITSDEFLGGLSPERGTELCMAVELMFSLSWLHRLFGDNDYADRTELAAFNARPGGISPDWWTHQYVTQSNQPWIKRLNGRPFCDVSPYGNILGLEPDYGSLLYALDIEYTETSTPSTHWKKNVDPLPEDPRYPQLRDRTLVPAEGAEWRVAIDPSQIAIHWSSQDTDPASPLPSPIYAQGAPPMVLLIAAIRIAWPVRNGAAHGVPKEIITESEPFVAGFVLFASAPLHMAELPTISLDKLNLSGHSPRGAL</sequence>
<evidence type="ECO:0000259" key="1">
    <source>
        <dbReference type="Pfam" id="PF07944"/>
    </source>
</evidence>
<keyword evidence="3" id="KW-1185">Reference proteome</keyword>
<comment type="caution">
    <text evidence="2">The sequence shown here is derived from an EMBL/GenBank/DDBJ whole genome shotgun (WGS) entry which is preliminary data.</text>
</comment>
<organism evidence="2 3">
    <name type="scientific">Petromyces alliaceus</name>
    <name type="common">Aspergillus alliaceus</name>
    <dbReference type="NCBI Taxonomy" id="209559"/>
    <lineage>
        <taxon>Eukaryota</taxon>
        <taxon>Fungi</taxon>
        <taxon>Dikarya</taxon>
        <taxon>Ascomycota</taxon>
        <taxon>Pezizomycotina</taxon>
        <taxon>Eurotiomycetes</taxon>
        <taxon>Eurotiomycetidae</taxon>
        <taxon>Eurotiales</taxon>
        <taxon>Aspergillaceae</taxon>
        <taxon>Aspergillus</taxon>
        <taxon>Aspergillus subgen. Circumdati</taxon>
    </lineage>
</organism>
<dbReference type="Proteomes" id="UP000541154">
    <property type="component" value="Unassembled WGS sequence"/>
</dbReference>
<dbReference type="Pfam" id="PF07944">
    <property type="entry name" value="Beta-AFase-like_GH127_cat"/>
    <property type="match status" value="1"/>
</dbReference>
<evidence type="ECO:0000313" key="2">
    <source>
        <dbReference type="EMBL" id="KAF5859625.1"/>
    </source>
</evidence>
<proteinExistence type="predicted"/>
<accession>A0A8H6A498</accession>
<protein>
    <recommendedName>
        <fullName evidence="1">Non-reducing end beta-L-arabinofuranosidase-like GH127 catalytic domain-containing protein</fullName>
    </recommendedName>
</protein>